<dbReference type="EMBL" id="CP017141">
    <property type="protein sequence ID" value="AOM80767.1"/>
    <property type="molecule type" value="Genomic_DNA"/>
</dbReference>
<dbReference type="KEGG" id="psty:BFS30_13155"/>
<feature type="signal peptide" evidence="1">
    <location>
        <begin position="1"/>
        <end position="22"/>
    </location>
</feature>
<dbReference type="AlphaFoldDB" id="A0A1D7QQ21"/>
<evidence type="ECO:0008006" key="4">
    <source>
        <dbReference type="Google" id="ProtNLM"/>
    </source>
</evidence>
<evidence type="ECO:0000313" key="3">
    <source>
        <dbReference type="Proteomes" id="UP000094313"/>
    </source>
</evidence>
<organism evidence="2 3">
    <name type="scientific">Pedobacter steynii</name>
    <dbReference type="NCBI Taxonomy" id="430522"/>
    <lineage>
        <taxon>Bacteria</taxon>
        <taxon>Pseudomonadati</taxon>
        <taxon>Bacteroidota</taxon>
        <taxon>Sphingobacteriia</taxon>
        <taxon>Sphingobacteriales</taxon>
        <taxon>Sphingobacteriaceae</taxon>
        <taxon>Pedobacter</taxon>
    </lineage>
</organism>
<proteinExistence type="predicted"/>
<keyword evidence="3" id="KW-1185">Reference proteome</keyword>
<evidence type="ECO:0000256" key="1">
    <source>
        <dbReference type="SAM" id="SignalP"/>
    </source>
</evidence>
<evidence type="ECO:0000313" key="2">
    <source>
        <dbReference type="EMBL" id="AOM80767.1"/>
    </source>
</evidence>
<reference evidence="2 3" key="1">
    <citation type="submission" date="2016-08" db="EMBL/GenBank/DDBJ databases">
        <authorList>
            <person name="Seilhamer J.J."/>
        </authorList>
    </citation>
    <scope>NUCLEOTIDE SEQUENCE [LARGE SCALE GENOMIC DNA]</scope>
    <source>
        <strain evidence="2 3">DX4</strain>
    </source>
</reference>
<keyword evidence="1" id="KW-0732">Signal</keyword>
<accession>A0A1D7QQ21</accession>
<dbReference type="OrthoDB" id="794403at2"/>
<dbReference type="PROSITE" id="PS51257">
    <property type="entry name" value="PROKAR_LIPOPROTEIN"/>
    <property type="match status" value="1"/>
</dbReference>
<feature type="chain" id="PRO_5009098987" description="Lipoprotein" evidence="1">
    <location>
        <begin position="23"/>
        <end position="163"/>
    </location>
</feature>
<protein>
    <recommendedName>
        <fullName evidence="4">Lipoprotein</fullName>
    </recommendedName>
</protein>
<gene>
    <name evidence="2" type="ORF">BFS30_13155</name>
</gene>
<sequence length="163" mass="18035">MKKILFLFAGLAAIVASCTSNNTEKKAKDTTEMIALDTTFSPTNPAAENSTSCYTYTKNRDTASLSLTIKGEELTGNLKYHLFEKDANKGTIAGEVKGDTIIADYTFDSEGLRSVRQVVFLKKDGKLYEGYGESEEKDGRSVFKNRKALKFDSQLIFTPVECK</sequence>
<dbReference type="Proteomes" id="UP000094313">
    <property type="component" value="Chromosome"/>
</dbReference>
<name>A0A1D7QQ21_9SPHI</name>